<dbReference type="AlphaFoldDB" id="A0A0V8J8C6"/>
<dbReference type="PANTHER" id="PTHR43312">
    <property type="entry name" value="D-THREO-ALDOSE 1-DEHYDROGENASE"/>
    <property type="match status" value="1"/>
</dbReference>
<evidence type="ECO:0000313" key="2">
    <source>
        <dbReference type="EMBL" id="KSU83267.1"/>
    </source>
</evidence>
<name>A0A0V8J8C6_9BACL</name>
<dbReference type="Gene3D" id="3.20.20.100">
    <property type="entry name" value="NADP-dependent oxidoreductase domain"/>
    <property type="match status" value="1"/>
</dbReference>
<dbReference type="InterPro" id="IPR036812">
    <property type="entry name" value="NAD(P)_OxRdtase_dom_sf"/>
</dbReference>
<proteinExistence type="predicted"/>
<reference evidence="2 3" key="1">
    <citation type="journal article" date="2014" name="Antonie Van Leeuwenhoek">
        <title>Fictibacillus enclensis sp. nov., isolated from marine sediment.</title>
        <authorList>
            <person name="Dastager S.G."/>
            <person name="Mawlankar R."/>
            <person name="Srinivasan K."/>
            <person name="Tang S.K."/>
            <person name="Lee J.C."/>
            <person name="Ramana V.V."/>
            <person name="Shouche Y.S."/>
        </authorList>
    </citation>
    <scope>NUCLEOTIDE SEQUENCE [LARGE SCALE GENOMIC DNA]</scope>
    <source>
        <strain evidence="2 3">NIO-1003</strain>
    </source>
</reference>
<dbReference type="RefSeq" id="WP_061972063.1">
    <property type="nucleotide sequence ID" value="NZ_FMAV01000002.1"/>
</dbReference>
<protein>
    <submittedName>
        <fullName evidence="2">Aldo/keto reductase</fullName>
    </submittedName>
</protein>
<keyword evidence="3" id="KW-1185">Reference proteome</keyword>
<dbReference type="CDD" id="cd19086">
    <property type="entry name" value="AKR_AKR11C1"/>
    <property type="match status" value="1"/>
</dbReference>
<dbReference type="SUPFAM" id="SSF51430">
    <property type="entry name" value="NAD(P)-linked oxidoreductase"/>
    <property type="match status" value="1"/>
</dbReference>
<dbReference type="OrthoDB" id="9773828at2"/>
<dbReference type="Pfam" id="PF00248">
    <property type="entry name" value="Aldo_ket_red"/>
    <property type="match status" value="1"/>
</dbReference>
<dbReference type="GO" id="GO:0016491">
    <property type="term" value="F:oxidoreductase activity"/>
    <property type="evidence" value="ECO:0007669"/>
    <property type="project" value="InterPro"/>
</dbReference>
<dbReference type="InterPro" id="IPR053135">
    <property type="entry name" value="AKR2_Oxidoreductase"/>
</dbReference>
<dbReference type="EMBL" id="LNQN01000002">
    <property type="protein sequence ID" value="KSU83267.1"/>
    <property type="molecule type" value="Genomic_DNA"/>
</dbReference>
<organism evidence="2 3">
    <name type="scientific">Fictibacillus enclensis</name>
    <dbReference type="NCBI Taxonomy" id="1017270"/>
    <lineage>
        <taxon>Bacteria</taxon>
        <taxon>Bacillati</taxon>
        <taxon>Bacillota</taxon>
        <taxon>Bacilli</taxon>
        <taxon>Bacillales</taxon>
        <taxon>Fictibacillaceae</taxon>
        <taxon>Fictibacillus</taxon>
    </lineage>
</organism>
<feature type="domain" description="NADP-dependent oxidoreductase" evidence="1">
    <location>
        <begin position="16"/>
        <end position="315"/>
    </location>
</feature>
<dbReference type="Proteomes" id="UP000054099">
    <property type="component" value="Unassembled WGS sequence"/>
</dbReference>
<evidence type="ECO:0000313" key="3">
    <source>
        <dbReference type="Proteomes" id="UP000054099"/>
    </source>
</evidence>
<accession>A0A0V8J8C6</accession>
<comment type="caution">
    <text evidence="2">The sequence shown here is derived from an EMBL/GenBank/DDBJ whole genome shotgun (WGS) entry which is preliminary data.</text>
</comment>
<gene>
    <name evidence="2" type="ORF">AS030_11865</name>
</gene>
<evidence type="ECO:0000259" key="1">
    <source>
        <dbReference type="Pfam" id="PF00248"/>
    </source>
</evidence>
<dbReference type="InterPro" id="IPR023210">
    <property type="entry name" value="NADP_OxRdtase_dom"/>
</dbReference>
<sequence>MNYRELGNTGMKVSEVSFGTWAIGGSWGHTNDEDSLKAMDYAISEGVNFFDTADVYGDGHSEELLAKATKGKKDQIYIATKFCRQGDIQSPENYSYETVKKYCEDSLRRLGREAIDLYQIHCPATEILRDGQVFDVLDTLKKEGKVRNYGVSVETVEEGLICLEHPNVSSLQVIFNMFRQKPLEALFPQAASKQVGILVRLPLASGLLTGKYQKGHVFEEDDHRNFNENGEAFNVGETFAGLGFNKGVELSDQLKWIADGRPSMASAALRWIMDQSEVTCVIPGFRNERQIEQNLQALDTRPFSQEELGRIRSFYDSDVKQFIRGAY</sequence>
<dbReference type="InterPro" id="IPR020471">
    <property type="entry name" value="AKR"/>
</dbReference>
<dbReference type="PRINTS" id="PR00069">
    <property type="entry name" value="ALDKETRDTASE"/>
</dbReference>
<dbReference type="PANTHER" id="PTHR43312:SF1">
    <property type="entry name" value="NADP-DEPENDENT OXIDOREDUCTASE DOMAIN-CONTAINING PROTEIN"/>
    <property type="match status" value="1"/>
</dbReference>